<dbReference type="PROSITE" id="PS51745">
    <property type="entry name" value="PB1"/>
    <property type="match status" value="1"/>
</dbReference>
<dbReference type="InterPro" id="IPR000270">
    <property type="entry name" value="PB1_dom"/>
</dbReference>
<reference evidence="4 5" key="1">
    <citation type="journal article" date="2013" name="Front. Plant Sci.">
        <title>The Reference Genome of the Halophytic Plant Eutrema salsugineum.</title>
        <authorList>
            <person name="Yang R."/>
            <person name="Jarvis D.E."/>
            <person name="Chen H."/>
            <person name="Beilstein M.A."/>
            <person name="Grimwood J."/>
            <person name="Jenkins J."/>
            <person name="Shu S."/>
            <person name="Prochnik S."/>
            <person name="Xin M."/>
            <person name="Ma C."/>
            <person name="Schmutz J."/>
            <person name="Wing R.A."/>
            <person name="Mitchell-Olds T."/>
            <person name="Schumaker K.S."/>
            <person name="Wang X."/>
        </authorList>
    </citation>
    <scope>NUCLEOTIDE SEQUENCE [LARGE SCALE GENOMIC DNA]</scope>
</reference>
<accession>V4NC75</accession>
<organism evidence="4 5">
    <name type="scientific">Eutrema salsugineum</name>
    <name type="common">Saltwater cress</name>
    <name type="synonym">Sisymbrium salsugineum</name>
    <dbReference type="NCBI Taxonomy" id="72664"/>
    <lineage>
        <taxon>Eukaryota</taxon>
        <taxon>Viridiplantae</taxon>
        <taxon>Streptophyta</taxon>
        <taxon>Embryophyta</taxon>
        <taxon>Tracheophyta</taxon>
        <taxon>Spermatophyta</taxon>
        <taxon>Magnoliopsida</taxon>
        <taxon>eudicotyledons</taxon>
        <taxon>Gunneridae</taxon>
        <taxon>Pentapetalae</taxon>
        <taxon>rosids</taxon>
        <taxon>malvids</taxon>
        <taxon>Brassicales</taxon>
        <taxon>Brassicaceae</taxon>
        <taxon>Eutremeae</taxon>
        <taxon>Eutrema</taxon>
    </lineage>
</organism>
<feature type="region of interest" description="Disordered" evidence="1">
    <location>
        <begin position="1"/>
        <end position="27"/>
    </location>
</feature>
<feature type="domain" description="PB1" evidence="3">
    <location>
        <begin position="27"/>
        <end position="119"/>
    </location>
</feature>
<evidence type="ECO:0000259" key="3">
    <source>
        <dbReference type="PROSITE" id="PS51745"/>
    </source>
</evidence>
<keyword evidence="2" id="KW-1133">Transmembrane helix</keyword>
<dbReference type="InterPro" id="IPR053793">
    <property type="entry name" value="PB1-like"/>
</dbReference>
<sequence>MALSPNEDGDETTRSEEESMKLSSEIEGTKSFSYPNTFAFKLQDKKDGCIDSYMSLTTLITAILQRMGDDIEPENLPHIMYKDEDNDKVILASDGDLVAAVEHAKSIGWKGLKLHLDFIEEKGHKRGLSSEGMDYEQSNSWAAAYKTVAAGAALAAGLGVLVYLKRHSN</sequence>
<name>V4NC75_EUTSA</name>
<evidence type="ECO:0000313" key="5">
    <source>
        <dbReference type="Proteomes" id="UP000030689"/>
    </source>
</evidence>
<evidence type="ECO:0000256" key="1">
    <source>
        <dbReference type="SAM" id="MobiDB-lite"/>
    </source>
</evidence>
<dbReference type="eggNOG" id="ENOG502QVK2">
    <property type="taxonomic scope" value="Eukaryota"/>
</dbReference>
<proteinExistence type="predicted"/>
<dbReference type="Proteomes" id="UP000030689">
    <property type="component" value="Unassembled WGS sequence"/>
</dbReference>
<dbReference type="Gramene" id="ESQ43536">
    <property type="protein sequence ID" value="ESQ43536"/>
    <property type="gene ID" value="EUTSA_v10016029mg"/>
</dbReference>
<dbReference type="STRING" id="72664.V4NC75"/>
<gene>
    <name evidence="4" type="ORF">EUTSA_v10016029mg</name>
</gene>
<dbReference type="AlphaFoldDB" id="V4NC75"/>
<dbReference type="EMBL" id="KI517464">
    <property type="protein sequence ID" value="ESQ43536.1"/>
    <property type="molecule type" value="Genomic_DNA"/>
</dbReference>
<dbReference type="SMART" id="SM00666">
    <property type="entry name" value="PB1"/>
    <property type="match status" value="1"/>
</dbReference>
<dbReference type="Gene3D" id="3.10.20.90">
    <property type="entry name" value="Phosphatidylinositol 3-kinase Catalytic Subunit, Chain A, domain 1"/>
    <property type="match status" value="1"/>
</dbReference>
<evidence type="ECO:0000313" key="4">
    <source>
        <dbReference type="EMBL" id="ESQ43536.1"/>
    </source>
</evidence>
<feature type="compositionally biased region" description="Basic and acidic residues" evidence="1">
    <location>
        <begin position="11"/>
        <end position="20"/>
    </location>
</feature>
<keyword evidence="2" id="KW-0812">Transmembrane</keyword>
<keyword evidence="2" id="KW-0472">Membrane</keyword>
<dbReference type="Pfam" id="PF00564">
    <property type="entry name" value="PB1"/>
    <property type="match status" value="1"/>
</dbReference>
<keyword evidence="5" id="KW-1185">Reference proteome</keyword>
<evidence type="ECO:0000256" key="2">
    <source>
        <dbReference type="SAM" id="Phobius"/>
    </source>
</evidence>
<dbReference type="KEGG" id="eus:EUTSA_v10016029mg"/>
<protein>
    <recommendedName>
        <fullName evidence="3">PB1 domain-containing protein</fullName>
    </recommendedName>
</protein>
<feature type="transmembrane region" description="Helical" evidence="2">
    <location>
        <begin position="143"/>
        <end position="164"/>
    </location>
</feature>
<dbReference type="OMA" id="DRWASAY"/>
<dbReference type="SUPFAM" id="SSF54277">
    <property type="entry name" value="CAD &amp; PB1 domains"/>
    <property type="match status" value="1"/>
</dbReference>